<evidence type="ECO:0000313" key="6">
    <source>
        <dbReference type="EMBL" id="MDH0564257.1"/>
    </source>
</evidence>
<dbReference type="Gene3D" id="3.40.190.290">
    <property type="match status" value="1"/>
</dbReference>
<organism evidence="6 7">
    <name type="scientific">Acinetobacter courvalinii</name>
    <dbReference type="NCBI Taxonomy" id="280147"/>
    <lineage>
        <taxon>Bacteria</taxon>
        <taxon>Pseudomonadati</taxon>
        <taxon>Pseudomonadota</taxon>
        <taxon>Gammaproteobacteria</taxon>
        <taxon>Moraxellales</taxon>
        <taxon>Moraxellaceae</taxon>
        <taxon>Acinetobacter</taxon>
    </lineage>
</organism>
<dbReference type="PANTHER" id="PTHR30537">
    <property type="entry name" value="HTH-TYPE TRANSCRIPTIONAL REGULATOR"/>
    <property type="match status" value="1"/>
</dbReference>
<dbReference type="SUPFAM" id="SSF53850">
    <property type="entry name" value="Periplasmic binding protein-like II"/>
    <property type="match status" value="1"/>
</dbReference>
<dbReference type="Proteomes" id="UP001159329">
    <property type="component" value="Unassembled WGS sequence"/>
</dbReference>
<dbReference type="PANTHER" id="PTHR30537:SF30">
    <property type="entry name" value="TRANSCRIPTIONAL REGULATOR-RELATED"/>
    <property type="match status" value="1"/>
</dbReference>
<feature type="domain" description="HTH lysR-type" evidence="5">
    <location>
        <begin position="1"/>
        <end position="60"/>
    </location>
</feature>
<comment type="caution">
    <text evidence="6">The sequence shown here is derived from an EMBL/GenBank/DDBJ whole genome shotgun (WGS) entry which is preliminary data.</text>
</comment>
<dbReference type="InterPro" id="IPR036390">
    <property type="entry name" value="WH_DNA-bd_sf"/>
</dbReference>
<dbReference type="Pfam" id="PF00126">
    <property type="entry name" value="HTH_1"/>
    <property type="match status" value="1"/>
</dbReference>
<evidence type="ECO:0000313" key="7">
    <source>
        <dbReference type="Proteomes" id="UP001159329"/>
    </source>
</evidence>
<accession>A0AA42I8R9</accession>
<gene>
    <name evidence="6" type="ORF">N7644_11245</name>
</gene>
<dbReference type="GO" id="GO:0043565">
    <property type="term" value="F:sequence-specific DNA binding"/>
    <property type="evidence" value="ECO:0007669"/>
    <property type="project" value="TreeGrafter"/>
</dbReference>
<dbReference type="InterPro" id="IPR000847">
    <property type="entry name" value="LysR_HTH_N"/>
</dbReference>
<dbReference type="InterPro" id="IPR036388">
    <property type="entry name" value="WH-like_DNA-bd_sf"/>
</dbReference>
<dbReference type="FunFam" id="1.10.10.10:FF:000001">
    <property type="entry name" value="LysR family transcriptional regulator"/>
    <property type="match status" value="1"/>
</dbReference>
<dbReference type="InterPro" id="IPR005119">
    <property type="entry name" value="LysR_subst-bd"/>
</dbReference>
<dbReference type="GO" id="GO:0003700">
    <property type="term" value="F:DNA-binding transcription factor activity"/>
    <property type="evidence" value="ECO:0007669"/>
    <property type="project" value="InterPro"/>
</dbReference>
<reference evidence="6" key="1">
    <citation type="submission" date="2022-09" db="EMBL/GenBank/DDBJ databases">
        <title>Intensive care unit water sources are persistently colonized with multi-drug resistant bacteria and are the site of extensive horizontal gene transfer of antibiotic resistance genes.</title>
        <authorList>
            <person name="Diorio-Toth L."/>
        </authorList>
    </citation>
    <scope>NUCLEOTIDE SEQUENCE</scope>
    <source>
        <strain evidence="6">GD04005</strain>
    </source>
</reference>
<dbReference type="Pfam" id="PF03466">
    <property type="entry name" value="LysR_substrate"/>
    <property type="match status" value="1"/>
</dbReference>
<comment type="similarity">
    <text evidence="1">Belongs to the LysR transcriptional regulatory family.</text>
</comment>
<dbReference type="InterPro" id="IPR058163">
    <property type="entry name" value="LysR-type_TF_proteobact-type"/>
</dbReference>
<evidence type="ECO:0000256" key="1">
    <source>
        <dbReference type="ARBA" id="ARBA00009437"/>
    </source>
</evidence>
<evidence type="ECO:0000256" key="4">
    <source>
        <dbReference type="ARBA" id="ARBA00023163"/>
    </source>
</evidence>
<dbReference type="SUPFAM" id="SSF46785">
    <property type="entry name" value="Winged helix' DNA-binding domain"/>
    <property type="match status" value="1"/>
</dbReference>
<dbReference type="EMBL" id="JAOEEO010000002">
    <property type="protein sequence ID" value="MDH0564257.1"/>
    <property type="molecule type" value="Genomic_DNA"/>
</dbReference>
<evidence type="ECO:0000259" key="5">
    <source>
        <dbReference type="PROSITE" id="PS50931"/>
    </source>
</evidence>
<keyword evidence="2" id="KW-0805">Transcription regulation</keyword>
<protein>
    <submittedName>
        <fullName evidence="6">LysR family transcriptional regulator</fullName>
    </submittedName>
</protein>
<dbReference type="AlphaFoldDB" id="A0AA42I8R9"/>
<keyword evidence="4" id="KW-0804">Transcription</keyword>
<sequence>MIEDIRYLIIFAKIAEFGSISKGAKALGLSTATVSMHLAKLEKNLECALFYRNTRKMTLTHDGQKLLETAKGMLETYESGISDFKQRSILRKTQLHISIPAVFIHSEFMQCITTFFEAYKDLTVHITCDDSRTDLIAENVDIAFRIGELADSSFKARYLFPLARSIVATPDFLRQYPPITHPKQLINMKWLGLSMRKNKRILRHRHTGEEVEISYQPHIYVNNVDAAYRLAKLNAGLAAPPDELIQADLDQQKIVRVLPDWLLEPLSVYAVWPANIPINGIAHALIERIYQSFNSPIVGSA</sequence>
<evidence type="ECO:0000256" key="3">
    <source>
        <dbReference type="ARBA" id="ARBA00023125"/>
    </source>
</evidence>
<dbReference type="PROSITE" id="PS50931">
    <property type="entry name" value="HTH_LYSR"/>
    <property type="match status" value="1"/>
</dbReference>
<name>A0AA42I8R9_9GAMM</name>
<keyword evidence="3" id="KW-0238">DNA-binding</keyword>
<dbReference type="GO" id="GO:0006351">
    <property type="term" value="P:DNA-templated transcription"/>
    <property type="evidence" value="ECO:0007669"/>
    <property type="project" value="TreeGrafter"/>
</dbReference>
<dbReference type="Gene3D" id="1.10.10.10">
    <property type="entry name" value="Winged helix-like DNA-binding domain superfamily/Winged helix DNA-binding domain"/>
    <property type="match status" value="1"/>
</dbReference>
<proteinExistence type="inferred from homology"/>
<dbReference type="RefSeq" id="WP_279695605.1">
    <property type="nucleotide sequence ID" value="NZ_JAOEEO010000002.1"/>
</dbReference>
<dbReference type="CDD" id="cd08422">
    <property type="entry name" value="PBP2_CrgA_like"/>
    <property type="match status" value="1"/>
</dbReference>
<evidence type="ECO:0000256" key="2">
    <source>
        <dbReference type="ARBA" id="ARBA00023015"/>
    </source>
</evidence>